<dbReference type="RefSeq" id="WP_096235601.1">
    <property type="nucleotide sequence ID" value="NZ_CP023422.1"/>
</dbReference>
<keyword evidence="3" id="KW-1185">Reference proteome</keyword>
<dbReference type="Pfam" id="PF05016">
    <property type="entry name" value="ParE_toxin"/>
    <property type="match status" value="1"/>
</dbReference>
<sequence length="110" mass="12726">MARLVVLKSAAADFRALRSDFQARHVAAACEQFTSDFRQLFADLKTYPDSGAPIEAARDLGLDVRQRLCHDIRVVYHHDRTHGIVYIRMFLPTRRDFLSHLTARILRPDF</sequence>
<gene>
    <name evidence="2" type="ORF">CNX70_16535</name>
</gene>
<dbReference type="AlphaFoldDB" id="A0A290WXJ4"/>
<dbReference type="Gene3D" id="3.30.2310.20">
    <property type="entry name" value="RelE-like"/>
    <property type="match status" value="1"/>
</dbReference>
<dbReference type="Proteomes" id="UP000218437">
    <property type="component" value="Chromosome"/>
</dbReference>
<dbReference type="InterPro" id="IPR035093">
    <property type="entry name" value="RelE/ParE_toxin_dom_sf"/>
</dbReference>
<evidence type="ECO:0000313" key="2">
    <source>
        <dbReference type="EMBL" id="ATD61594.1"/>
    </source>
</evidence>
<evidence type="ECO:0000256" key="1">
    <source>
        <dbReference type="ARBA" id="ARBA00022649"/>
    </source>
</evidence>
<accession>A0A290WXJ4</accession>
<reference evidence="2 3" key="1">
    <citation type="submission" date="2017-09" db="EMBL/GenBank/DDBJ databases">
        <title>Complete genome sequence of Janthinobacterium svalbardensis PAMC 27463.</title>
        <authorList>
            <person name="Cho Y.-J."/>
            <person name="Cho A."/>
            <person name="Kim O.-S."/>
            <person name="Lee J.-I."/>
        </authorList>
    </citation>
    <scope>NUCLEOTIDE SEQUENCE [LARGE SCALE GENOMIC DNA]</scope>
    <source>
        <strain evidence="2 3">PAMC 27463</strain>
    </source>
</reference>
<organism evidence="2 3">
    <name type="scientific">Janthinobacterium svalbardensis</name>
    <dbReference type="NCBI Taxonomy" id="368607"/>
    <lineage>
        <taxon>Bacteria</taxon>
        <taxon>Pseudomonadati</taxon>
        <taxon>Pseudomonadota</taxon>
        <taxon>Betaproteobacteria</taxon>
        <taxon>Burkholderiales</taxon>
        <taxon>Oxalobacteraceae</taxon>
        <taxon>Janthinobacterium</taxon>
    </lineage>
</organism>
<keyword evidence="1" id="KW-1277">Toxin-antitoxin system</keyword>
<proteinExistence type="predicted"/>
<evidence type="ECO:0000313" key="3">
    <source>
        <dbReference type="Proteomes" id="UP000218437"/>
    </source>
</evidence>
<protein>
    <recommendedName>
        <fullName evidence="4">Plasmid stabilization protein</fullName>
    </recommendedName>
</protein>
<dbReference type="EMBL" id="CP023422">
    <property type="protein sequence ID" value="ATD61594.1"/>
    <property type="molecule type" value="Genomic_DNA"/>
</dbReference>
<dbReference type="InterPro" id="IPR007712">
    <property type="entry name" value="RelE/ParE_toxin"/>
</dbReference>
<evidence type="ECO:0008006" key="4">
    <source>
        <dbReference type="Google" id="ProtNLM"/>
    </source>
</evidence>
<dbReference type="KEGG" id="jsv:CNX70_16535"/>
<name>A0A290WXJ4_9BURK</name>